<evidence type="ECO:0000256" key="6">
    <source>
        <dbReference type="RuleBase" id="RU366058"/>
    </source>
</evidence>
<accession>A0A5B8Y654</accession>
<organism evidence="8 9">
    <name type="scientific">Persicimonas caeni</name>
    <dbReference type="NCBI Taxonomy" id="2292766"/>
    <lineage>
        <taxon>Bacteria</taxon>
        <taxon>Deltaproteobacteria</taxon>
        <taxon>Bradymonadales</taxon>
        <taxon>Bradymonadaceae</taxon>
        <taxon>Persicimonas</taxon>
    </lineage>
</organism>
<dbReference type="InterPro" id="IPR032816">
    <property type="entry name" value="VTT_dom"/>
</dbReference>
<feature type="transmembrane region" description="Helical" evidence="6">
    <location>
        <begin position="131"/>
        <end position="148"/>
    </location>
</feature>
<evidence type="ECO:0000256" key="2">
    <source>
        <dbReference type="ARBA" id="ARBA00022475"/>
    </source>
</evidence>
<comment type="subcellular location">
    <subcellularLocation>
        <location evidence="1 6">Cell membrane</location>
        <topology evidence="1 6">Multi-pass membrane protein</topology>
    </subcellularLocation>
</comment>
<feature type="domain" description="VTT" evidence="7">
    <location>
        <begin position="60"/>
        <end position="178"/>
    </location>
</feature>
<protein>
    <recommendedName>
        <fullName evidence="6">TVP38/TMEM64 family membrane protein</fullName>
    </recommendedName>
</protein>
<evidence type="ECO:0000313" key="8">
    <source>
        <dbReference type="EMBL" id="QDG50295.1"/>
    </source>
</evidence>
<feature type="transmembrane region" description="Helical" evidence="6">
    <location>
        <begin position="196"/>
        <end position="215"/>
    </location>
</feature>
<evidence type="ECO:0000256" key="1">
    <source>
        <dbReference type="ARBA" id="ARBA00004651"/>
    </source>
</evidence>
<keyword evidence="2 6" id="KW-1003">Cell membrane</keyword>
<dbReference type="PANTHER" id="PTHR12677:SF59">
    <property type="entry name" value="GOLGI APPARATUS MEMBRANE PROTEIN TVP38-RELATED"/>
    <property type="match status" value="1"/>
</dbReference>
<accession>A0A4Y6PR81</accession>
<dbReference type="InterPro" id="IPR015414">
    <property type="entry name" value="TMEM64"/>
</dbReference>
<feature type="transmembrane region" description="Helical" evidence="6">
    <location>
        <begin position="155"/>
        <end position="176"/>
    </location>
</feature>
<proteinExistence type="inferred from homology"/>
<dbReference type="GO" id="GO:0005886">
    <property type="term" value="C:plasma membrane"/>
    <property type="evidence" value="ECO:0007669"/>
    <property type="project" value="UniProtKB-SubCell"/>
</dbReference>
<gene>
    <name evidence="8" type="ORF">FIV42_05975</name>
</gene>
<evidence type="ECO:0000256" key="4">
    <source>
        <dbReference type="ARBA" id="ARBA00022989"/>
    </source>
</evidence>
<feature type="transmembrane region" description="Helical" evidence="6">
    <location>
        <begin position="7"/>
        <end position="24"/>
    </location>
</feature>
<dbReference type="RefSeq" id="WP_141196791.1">
    <property type="nucleotide sequence ID" value="NZ_CP041186.1"/>
</dbReference>
<dbReference type="Pfam" id="PF09335">
    <property type="entry name" value="VTT_dom"/>
    <property type="match status" value="1"/>
</dbReference>
<keyword evidence="5 6" id="KW-0472">Membrane</keyword>
<dbReference type="PANTHER" id="PTHR12677">
    <property type="entry name" value="GOLGI APPARATUS MEMBRANE PROTEIN TVP38-RELATED"/>
    <property type="match status" value="1"/>
</dbReference>
<comment type="similarity">
    <text evidence="6">Belongs to the TVP38/TMEM64 family.</text>
</comment>
<keyword evidence="3 6" id="KW-0812">Transmembrane</keyword>
<feature type="transmembrane region" description="Helical" evidence="6">
    <location>
        <begin position="67"/>
        <end position="96"/>
    </location>
</feature>
<dbReference type="AlphaFoldDB" id="A0A4Y6PR81"/>
<sequence>MSKKLRIGAVIVLVLVFAALYFFFPVRQLLDDFIVWVQGLGIWGGVVFGLVYVLAAVLFVPGSVITLAAGFTFGVVWGTVIVSLSSTLGAALAFLIGRFLAQDWVAEKVEDYPRFHALYRAIDKEGFKTVMLARLVPIFPFGLLNYGFSVTRVPFWKYVLASWIGMFPATVMYVYFGSAAGSLARVLAGEVERTPMQNALFIVGGIAAVLVTVFLTRRARQELDKLTEGEVTRDPDS</sequence>
<dbReference type="Proteomes" id="UP000315995">
    <property type="component" value="Chromosome"/>
</dbReference>
<evidence type="ECO:0000256" key="3">
    <source>
        <dbReference type="ARBA" id="ARBA00022692"/>
    </source>
</evidence>
<keyword evidence="9" id="KW-1185">Reference proteome</keyword>
<feature type="transmembrane region" description="Helical" evidence="6">
    <location>
        <begin position="36"/>
        <end position="60"/>
    </location>
</feature>
<name>A0A4Y6PR81_PERCE</name>
<dbReference type="EMBL" id="CP041186">
    <property type="protein sequence ID" value="QDG50295.1"/>
    <property type="molecule type" value="Genomic_DNA"/>
</dbReference>
<dbReference type="OrthoDB" id="9779114at2"/>
<keyword evidence="4 6" id="KW-1133">Transmembrane helix</keyword>
<evidence type="ECO:0000259" key="7">
    <source>
        <dbReference type="Pfam" id="PF09335"/>
    </source>
</evidence>
<evidence type="ECO:0000313" key="9">
    <source>
        <dbReference type="Proteomes" id="UP000315995"/>
    </source>
</evidence>
<evidence type="ECO:0000256" key="5">
    <source>
        <dbReference type="ARBA" id="ARBA00023136"/>
    </source>
</evidence>
<reference evidence="8 9" key="1">
    <citation type="submission" date="2019-06" db="EMBL/GenBank/DDBJ databases">
        <title>Persicimonas caeni gen. nov., sp. nov., a predatory bacterium isolated from solar saltern.</title>
        <authorList>
            <person name="Wang S."/>
        </authorList>
    </citation>
    <scope>NUCLEOTIDE SEQUENCE [LARGE SCALE GENOMIC DNA]</scope>
    <source>
        <strain evidence="8 9">YN101</strain>
    </source>
</reference>